<reference evidence="1 2" key="1">
    <citation type="submission" date="2024-09" db="EMBL/GenBank/DDBJ databases">
        <title>Draft genome sequence of Candidatus Magnetaquicoccaceae bacterium FCR-1.</title>
        <authorList>
            <person name="Shimoshige H."/>
            <person name="Shimamura S."/>
            <person name="Taoka A."/>
            <person name="Kobayashi H."/>
            <person name="Maekawa T."/>
        </authorList>
    </citation>
    <scope>NUCLEOTIDE SEQUENCE [LARGE SCALE GENOMIC DNA]</scope>
    <source>
        <strain evidence="1 2">FCR-1</strain>
    </source>
</reference>
<dbReference type="Gene3D" id="2.115.10.20">
    <property type="entry name" value="Glycosyl hydrolase domain, family 43"/>
    <property type="match status" value="2"/>
</dbReference>
<proteinExistence type="predicted"/>
<dbReference type="EMBL" id="BAAFGK010000004">
    <property type="protein sequence ID" value="GAB0058358.1"/>
    <property type="molecule type" value="Genomic_DNA"/>
</dbReference>
<evidence type="ECO:0000313" key="1">
    <source>
        <dbReference type="EMBL" id="GAB0058358.1"/>
    </source>
</evidence>
<comment type="caution">
    <text evidence="1">The sequence shown here is derived from an EMBL/GenBank/DDBJ whole genome shotgun (WGS) entry which is preliminary data.</text>
</comment>
<dbReference type="InterPro" id="IPR023296">
    <property type="entry name" value="Glyco_hydro_beta-prop_sf"/>
</dbReference>
<name>A0ABQ0CBW2_9PROT</name>
<gene>
    <name evidence="1" type="ORF">SIID45300_02707</name>
</gene>
<evidence type="ECO:0000313" key="2">
    <source>
        <dbReference type="Proteomes" id="UP001628193"/>
    </source>
</evidence>
<evidence type="ECO:0008006" key="3">
    <source>
        <dbReference type="Google" id="ProtNLM"/>
    </source>
</evidence>
<organism evidence="1 2">
    <name type="scientific">Candidatus Magnetaquiglobus chichijimensis</name>
    <dbReference type="NCBI Taxonomy" id="3141448"/>
    <lineage>
        <taxon>Bacteria</taxon>
        <taxon>Pseudomonadati</taxon>
        <taxon>Pseudomonadota</taxon>
        <taxon>Magnetococcia</taxon>
        <taxon>Magnetococcales</taxon>
        <taxon>Candidatus Magnetaquicoccaceae</taxon>
        <taxon>Candidatus Magnetaquiglobus</taxon>
    </lineage>
</organism>
<dbReference type="PANTHER" id="PTHR35279:SF1">
    <property type="entry name" value="ARABINANASE_LEVANSUCRASE_INVERTASE"/>
    <property type="match status" value="1"/>
</dbReference>
<dbReference type="PANTHER" id="PTHR35279">
    <property type="match status" value="1"/>
</dbReference>
<keyword evidence="2" id="KW-1185">Reference proteome</keyword>
<dbReference type="SUPFAM" id="SSF75005">
    <property type="entry name" value="Arabinanase/levansucrase/invertase"/>
    <property type="match status" value="1"/>
</dbReference>
<dbReference type="RefSeq" id="WP_420906033.1">
    <property type="nucleotide sequence ID" value="NZ_BAAFGK010000004.1"/>
</dbReference>
<sequence length="302" mass="34466">MRIHGWEKRGLVIKPDQKFWWSCTHAMVPTPLHIAGSVYRIYFSGRDRYNRSHIGYVVIDMHDPAVVLEYSSEPVLGLGALGCFDDNGVTPSCAVRVGDEIRLYYIGWNPGVTVRMHLFGGLAVSKDGGNTFQRWSQAPILERCPTDPYLNTAPWAVWSGEEWRLYYVCGTGWRHQDLPRYHIRMARSKDGLHWQRDGHVCIDFAGEHENALARPYVVLEEGIWKMWFAHKGEAYRLGYAESQDGCLWERMDERVGITVSSGVACDSEMIEYAAVINHHGQRIMYYNGNDYGKDGICLAVEA</sequence>
<protein>
    <recommendedName>
        <fullName evidence="3">Glycosyl hydrolase family 32 N-terminal domain-containing protein</fullName>
    </recommendedName>
</protein>
<accession>A0ABQ0CBW2</accession>
<dbReference type="Proteomes" id="UP001628193">
    <property type="component" value="Unassembled WGS sequence"/>
</dbReference>